<dbReference type="EMBL" id="GL945474">
    <property type="protein sequence ID" value="EGO04993.1"/>
    <property type="molecule type" value="Genomic_DNA"/>
</dbReference>
<proteinExistence type="predicted"/>
<evidence type="ECO:0000313" key="2">
    <source>
        <dbReference type="EMBL" id="EGO04993.1"/>
    </source>
</evidence>
<dbReference type="STRING" id="936435.F8PHE7"/>
<accession>F8PHE7</accession>
<dbReference type="InParanoid" id="F8PHE7"/>
<keyword evidence="3" id="KW-1185">Reference proteome</keyword>
<dbReference type="HOGENOM" id="CLU_101491_0_0_1"/>
<evidence type="ECO:0000313" key="3">
    <source>
        <dbReference type="Proteomes" id="UP000008063"/>
    </source>
</evidence>
<sequence>MKKMAAHNFEDLLQVCILVFDLQMQSNNMWCAIPVFEGLLPEPHNTVILHLLFCLVHWHFLAKLRMHTDYTITILEKATKVLGEGLHKFASETCPAFRTRELQQEANAQQRRQIQEASNNQSSNAATASNAVPDTRHRPKTFNLQTYKLHALGDYPAQIRRFGTTGLYSTKPGELEHCTGKS</sequence>
<dbReference type="AlphaFoldDB" id="F8PHE7"/>
<feature type="compositionally biased region" description="Low complexity" evidence="1">
    <location>
        <begin position="117"/>
        <end position="131"/>
    </location>
</feature>
<protein>
    <submittedName>
        <fullName evidence="2">Uncharacterized protein</fullName>
    </submittedName>
</protein>
<organism evidence="3">
    <name type="scientific">Serpula lacrymans var. lacrymans (strain S7.3)</name>
    <name type="common">Dry rot fungus</name>
    <dbReference type="NCBI Taxonomy" id="936435"/>
    <lineage>
        <taxon>Eukaryota</taxon>
        <taxon>Fungi</taxon>
        <taxon>Dikarya</taxon>
        <taxon>Basidiomycota</taxon>
        <taxon>Agaricomycotina</taxon>
        <taxon>Agaricomycetes</taxon>
        <taxon>Agaricomycetidae</taxon>
        <taxon>Boletales</taxon>
        <taxon>Coniophorineae</taxon>
        <taxon>Serpulaceae</taxon>
        <taxon>Serpula</taxon>
    </lineage>
</organism>
<evidence type="ECO:0000256" key="1">
    <source>
        <dbReference type="SAM" id="MobiDB-lite"/>
    </source>
</evidence>
<dbReference type="OrthoDB" id="3269417at2759"/>
<name>F8PHE7_SERL3</name>
<dbReference type="OMA" id="QWETHEL"/>
<dbReference type="Proteomes" id="UP000008063">
    <property type="component" value="Unassembled WGS sequence"/>
</dbReference>
<gene>
    <name evidence="2" type="ORF">SERLA73DRAFT_118676</name>
</gene>
<feature type="region of interest" description="Disordered" evidence="1">
    <location>
        <begin position="105"/>
        <end position="139"/>
    </location>
</feature>
<reference evidence="3" key="1">
    <citation type="journal article" date="2011" name="Science">
        <title>The plant cell wall-decomposing machinery underlies the functional diversity of forest fungi.</title>
        <authorList>
            <person name="Eastwood D.C."/>
            <person name="Floudas D."/>
            <person name="Binder M."/>
            <person name="Majcherczyk A."/>
            <person name="Schneider P."/>
            <person name="Aerts A."/>
            <person name="Asiegbu F.O."/>
            <person name="Baker S.E."/>
            <person name="Barry K."/>
            <person name="Bendiksby M."/>
            <person name="Blumentritt M."/>
            <person name="Coutinho P.M."/>
            <person name="Cullen D."/>
            <person name="de Vries R.P."/>
            <person name="Gathman A."/>
            <person name="Goodell B."/>
            <person name="Henrissat B."/>
            <person name="Ihrmark K."/>
            <person name="Kauserud H."/>
            <person name="Kohler A."/>
            <person name="LaButti K."/>
            <person name="Lapidus A."/>
            <person name="Lavin J.L."/>
            <person name="Lee Y.-H."/>
            <person name="Lindquist E."/>
            <person name="Lilly W."/>
            <person name="Lucas S."/>
            <person name="Morin E."/>
            <person name="Murat C."/>
            <person name="Oguiza J.A."/>
            <person name="Park J."/>
            <person name="Pisabarro A.G."/>
            <person name="Riley R."/>
            <person name="Rosling A."/>
            <person name="Salamov A."/>
            <person name="Schmidt O."/>
            <person name="Schmutz J."/>
            <person name="Skrede I."/>
            <person name="Stenlid J."/>
            <person name="Wiebenga A."/>
            <person name="Xie X."/>
            <person name="Kuees U."/>
            <person name="Hibbett D.S."/>
            <person name="Hoffmeister D."/>
            <person name="Hoegberg N."/>
            <person name="Martin F."/>
            <person name="Grigoriev I.V."/>
            <person name="Watkinson S.C."/>
        </authorList>
    </citation>
    <scope>NUCLEOTIDE SEQUENCE [LARGE SCALE GENOMIC DNA]</scope>
    <source>
        <strain evidence="3">strain S7.3</strain>
    </source>
</reference>
<feature type="compositionally biased region" description="Polar residues" evidence="1">
    <location>
        <begin position="105"/>
        <end position="116"/>
    </location>
</feature>